<feature type="domain" description="DUF4350" evidence="2">
    <location>
        <begin position="40"/>
        <end position="285"/>
    </location>
</feature>
<evidence type="ECO:0000256" key="1">
    <source>
        <dbReference type="SAM" id="Phobius"/>
    </source>
</evidence>
<keyword evidence="1" id="KW-0472">Membrane</keyword>
<accession>A0A4Y8VNI1</accession>
<evidence type="ECO:0000259" key="2">
    <source>
        <dbReference type="Pfam" id="PF14258"/>
    </source>
</evidence>
<keyword evidence="1" id="KW-0812">Transmembrane</keyword>
<evidence type="ECO:0000313" key="3">
    <source>
        <dbReference type="EMBL" id="TFH81946.1"/>
    </source>
</evidence>
<dbReference type="Proteomes" id="UP000297872">
    <property type="component" value="Unassembled WGS sequence"/>
</dbReference>
<organism evidence="3 4">
    <name type="scientific">Segatella hominis</name>
    <dbReference type="NCBI Taxonomy" id="2518605"/>
    <lineage>
        <taxon>Bacteria</taxon>
        <taxon>Pseudomonadati</taxon>
        <taxon>Bacteroidota</taxon>
        <taxon>Bacteroidia</taxon>
        <taxon>Bacteroidales</taxon>
        <taxon>Prevotellaceae</taxon>
        <taxon>Segatella</taxon>
    </lineage>
</organism>
<dbReference type="OrthoDB" id="1111222at2"/>
<dbReference type="EMBL" id="SGVY01000014">
    <property type="protein sequence ID" value="TFH81946.1"/>
    <property type="molecule type" value="Genomic_DNA"/>
</dbReference>
<sequence>MMKSSRNFLFVMLVLFVLFCLLQVNLPKKFVWSPTFSHVDKQPLGCFVFDSVLTQSLPNGYHVTKKTFFQLDQEHAKEKISVLMVVDQQNLKQLDVKYLCNIARRGGKVMVVASSSFDDGRNADTVVVDELERTFNVRIEDGTYFSLRGILAGLKAHDNDMYDTIYWNNRETMYAAQSYRMFYNMVGGTLFVDSVPKVKRLAYTLSTAGYDYRQDSLYVGDFTGFDTIVDEKERIERIDTFAIKKVPTAVSVPYGKGEVIFVSSPLLFTNYGMLEGNTFVYIFRLMSYLADLPVYRTEAYVKTDAMLVAEQSPFREFIKRPPLRWALYLALLGVVLFMIFTARRRQRVIPILSKPANRSLEFIQLIGTLYYQRKDHVDLVRKKFKLFAEELRKTAGVDISDVNTDDREYLLLAEKTGMNSDRLKKVIRQIRLVLHSEGNISVEEMRSLIDAMDTIVRHAKNG</sequence>
<keyword evidence="4" id="KW-1185">Reference proteome</keyword>
<name>A0A4Y8VNI1_9BACT</name>
<evidence type="ECO:0000313" key="4">
    <source>
        <dbReference type="Proteomes" id="UP000297872"/>
    </source>
</evidence>
<gene>
    <name evidence="3" type="ORF">EXN75_06850</name>
</gene>
<dbReference type="Pfam" id="PF14258">
    <property type="entry name" value="DUF4350"/>
    <property type="match status" value="1"/>
</dbReference>
<proteinExistence type="predicted"/>
<protein>
    <submittedName>
        <fullName evidence="3">DUF4350 domain-containing protein</fullName>
    </submittedName>
</protein>
<comment type="caution">
    <text evidence="3">The sequence shown here is derived from an EMBL/GenBank/DDBJ whole genome shotgun (WGS) entry which is preliminary data.</text>
</comment>
<feature type="transmembrane region" description="Helical" evidence="1">
    <location>
        <begin position="325"/>
        <end position="342"/>
    </location>
</feature>
<dbReference type="InterPro" id="IPR025646">
    <property type="entry name" value="DUF4350"/>
</dbReference>
<dbReference type="AlphaFoldDB" id="A0A4Y8VNI1"/>
<keyword evidence="1" id="KW-1133">Transmembrane helix</keyword>
<reference evidence="3 4" key="1">
    <citation type="submission" date="2019-02" db="EMBL/GenBank/DDBJ databases">
        <title>Draft Genome Sequence of the Prevotella sp. BCRC 81118, Isolated from Human Feces.</title>
        <authorList>
            <person name="Huang C.-H."/>
        </authorList>
    </citation>
    <scope>NUCLEOTIDE SEQUENCE [LARGE SCALE GENOMIC DNA]</scope>
    <source>
        <strain evidence="3 4">BCRC 81118</strain>
    </source>
</reference>